<organism evidence="3 4">
    <name type="scientific">Thiothrix caldifontis</name>
    <dbReference type="NCBI Taxonomy" id="525918"/>
    <lineage>
        <taxon>Bacteria</taxon>
        <taxon>Pseudomonadati</taxon>
        <taxon>Pseudomonadota</taxon>
        <taxon>Gammaproteobacteria</taxon>
        <taxon>Thiotrichales</taxon>
        <taxon>Thiotrichaceae</taxon>
        <taxon>Thiothrix</taxon>
    </lineage>
</organism>
<evidence type="ECO:0000313" key="3">
    <source>
        <dbReference type="EMBL" id="SEB09939.1"/>
    </source>
</evidence>
<dbReference type="Pfam" id="PF03703">
    <property type="entry name" value="bPH_2"/>
    <property type="match status" value="1"/>
</dbReference>
<accession>A0A1H4GJY0</accession>
<feature type="transmembrane region" description="Helical" evidence="1">
    <location>
        <begin position="36"/>
        <end position="56"/>
    </location>
</feature>
<dbReference type="RefSeq" id="WP_093070776.1">
    <property type="nucleotide sequence ID" value="NZ_FNQP01000035.1"/>
</dbReference>
<dbReference type="PANTHER" id="PTHR34473:SF2">
    <property type="entry name" value="UPF0699 TRANSMEMBRANE PROTEIN YDBT"/>
    <property type="match status" value="1"/>
</dbReference>
<dbReference type="AlphaFoldDB" id="A0A1H4GJY0"/>
<dbReference type="InterPro" id="IPR005182">
    <property type="entry name" value="YdbS-like_PH"/>
</dbReference>
<evidence type="ECO:0000313" key="4">
    <source>
        <dbReference type="Proteomes" id="UP000199397"/>
    </source>
</evidence>
<dbReference type="PANTHER" id="PTHR34473">
    <property type="entry name" value="UPF0699 TRANSMEMBRANE PROTEIN YDBS"/>
    <property type="match status" value="1"/>
</dbReference>
<dbReference type="Proteomes" id="UP000199397">
    <property type="component" value="Unassembled WGS sequence"/>
</dbReference>
<protein>
    <recommendedName>
        <fullName evidence="2">YdbS-like PH domain-containing protein</fullName>
    </recommendedName>
</protein>
<keyword evidence="1" id="KW-0812">Transmembrane</keyword>
<evidence type="ECO:0000259" key="2">
    <source>
        <dbReference type="Pfam" id="PF03703"/>
    </source>
</evidence>
<proteinExistence type="predicted"/>
<gene>
    <name evidence="3" type="ORF">SAMN05660964_03536</name>
</gene>
<keyword evidence="1" id="KW-0472">Membrane</keyword>
<keyword evidence="1" id="KW-1133">Transmembrane helix</keyword>
<keyword evidence="4" id="KW-1185">Reference proteome</keyword>
<feature type="domain" description="YdbS-like PH" evidence="2">
    <location>
        <begin position="94"/>
        <end position="170"/>
    </location>
</feature>
<dbReference type="OrthoDB" id="1750577at2"/>
<dbReference type="STRING" id="525918.SAMN05660964_03536"/>
<feature type="transmembrane region" description="Helical" evidence="1">
    <location>
        <begin position="68"/>
        <end position="89"/>
    </location>
</feature>
<reference evidence="3 4" key="1">
    <citation type="submission" date="2016-10" db="EMBL/GenBank/DDBJ databases">
        <authorList>
            <person name="de Groot N.N."/>
        </authorList>
    </citation>
    <scope>NUCLEOTIDE SEQUENCE [LARGE SCALE GENOMIC DNA]</scope>
    <source>
        <strain evidence="3 4">DSM 21228</strain>
    </source>
</reference>
<name>A0A1H4GJY0_9GAMM</name>
<dbReference type="EMBL" id="FNQP01000035">
    <property type="protein sequence ID" value="SEB09939.1"/>
    <property type="molecule type" value="Genomic_DNA"/>
</dbReference>
<sequence length="180" mass="20155">MQNLPFSNANVPLADLPDVEQFDWQALSPRYMPINAMLNLLVTLVLGLIWWVSHYTPLAAITADYQPLAGWVMLGLIALSVLYNVYGIVADQHVAYALREHDMGFRWGLLFRHTVIQPLTRIQHIELKRGPIERSAGLATLQVFSAGSGTYTFAIPGLPVERAQGLRQFILQHQDLQHGG</sequence>
<evidence type="ECO:0000256" key="1">
    <source>
        <dbReference type="SAM" id="Phobius"/>
    </source>
</evidence>